<dbReference type="InterPro" id="IPR048846">
    <property type="entry name" value="PaaX-like_central"/>
</dbReference>
<evidence type="ECO:0000256" key="1">
    <source>
        <dbReference type="SAM" id="MobiDB-lite"/>
    </source>
</evidence>
<dbReference type="Proteomes" id="UP000241118">
    <property type="component" value="Unassembled WGS sequence"/>
</dbReference>
<evidence type="ECO:0000259" key="2">
    <source>
        <dbReference type="Pfam" id="PF07848"/>
    </source>
</evidence>
<feature type="domain" description="Transcriptional repressor PaaX-like N-terminal" evidence="2">
    <location>
        <begin position="67"/>
        <end position="135"/>
    </location>
</feature>
<feature type="region of interest" description="Disordered" evidence="1">
    <location>
        <begin position="1"/>
        <end position="64"/>
    </location>
</feature>
<dbReference type="InterPro" id="IPR013225">
    <property type="entry name" value="PaaX_C"/>
</dbReference>
<dbReference type="Pfam" id="PF20803">
    <property type="entry name" value="PaaX_M"/>
    <property type="match status" value="1"/>
</dbReference>
<accession>A0A2P8HZH4</accession>
<sequence length="335" mass="37052">MQFGRGGHAVAPPDEHAEPARVPTAGRRFTLSVAGRPGRTRASSRGYARPVIPHDPPQADEQETSLRPQSLMLSFLGVHVLNRGVAVFSGSVIDVFARVGVSEEAVRSTLTRMVKRDLLARHRRGRRMYFGLTARSAAVLEDGEHRVWRSGAVNSDWDGTWTMVGFSLPESWRGRRHDLRSRLVWGGFGPLQNGLWVAPGVVDVAALVEDLDLSDYLKVFTAHTAKPTEAEQIAHTAFDVPAIAGRYQAFLRRWDHDHPLADAPDDLARQLLLHTEWLHLVRQDPRLPAEHLPADWPAIRAEQVFHTLAEAYDAPARTIAESVLDTILVDGPGAG</sequence>
<dbReference type="AlphaFoldDB" id="A0A2P8HZH4"/>
<dbReference type="PANTHER" id="PTHR30319">
    <property type="entry name" value="PHENYLACETIC ACID REGULATOR-RELATED TRANSCRIPTIONAL REPRESSOR"/>
    <property type="match status" value="1"/>
</dbReference>
<name>A0A2P8HZH4_SACCR</name>
<dbReference type="Pfam" id="PF07848">
    <property type="entry name" value="PaaX"/>
    <property type="match status" value="1"/>
</dbReference>
<organism evidence="5 6">
    <name type="scientific">Saccharothrix carnea</name>
    <dbReference type="NCBI Taxonomy" id="1280637"/>
    <lineage>
        <taxon>Bacteria</taxon>
        <taxon>Bacillati</taxon>
        <taxon>Actinomycetota</taxon>
        <taxon>Actinomycetes</taxon>
        <taxon>Pseudonocardiales</taxon>
        <taxon>Pseudonocardiaceae</taxon>
        <taxon>Saccharothrix</taxon>
    </lineage>
</organism>
<comment type="caution">
    <text evidence="5">The sequence shown here is derived from an EMBL/GenBank/DDBJ whole genome shotgun (WGS) entry which is preliminary data.</text>
</comment>
<dbReference type="Gene3D" id="1.20.58.1460">
    <property type="match status" value="1"/>
</dbReference>
<feature type="domain" description="Transcriptional repressor PaaX-like C-terminal" evidence="3">
    <location>
        <begin position="238"/>
        <end position="321"/>
    </location>
</feature>
<proteinExistence type="predicted"/>
<reference evidence="5 6" key="1">
    <citation type="submission" date="2018-03" db="EMBL/GenBank/DDBJ databases">
        <title>Genomic Encyclopedia of Type Strains, Phase III (KMG-III): the genomes of soil and plant-associated and newly described type strains.</title>
        <authorList>
            <person name="Whitman W."/>
        </authorList>
    </citation>
    <scope>NUCLEOTIDE SEQUENCE [LARGE SCALE GENOMIC DNA]</scope>
    <source>
        <strain evidence="5 6">CGMCC 4.7097</strain>
    </source>
</reference>
<protein>
    <submittedName>
        <fullName evidence="5">PaaX family transcriptional regulator</fullName>
    </submittedName>
</protein>
<evidence type="ECO:0000259" key="3">
    <source>
        <dbReference type="Pfam" id="PF08223"/>
    </source>
</evidence>
<evidence type="ECO:0000259" key="4">
    <source>
        <dbReference type="Pfam" id="PF20803"/>
    </source>
</evidence>
<dbReference type="Gene3D" id="3.30.70.2650">
    <property type="match status" value="1"/>
</dbReference>
<dbReference type="PANTHER" id="PTHR30319:SF1">
    <property type="entry name" value="TRANSCRIPTIONAL REPRESSOR PAAX"/>
    <property type="match status" value="1"/>
</dbReference>
<evidence type="ECO:0000313" key="6">
    <source>
        <dbReference type="Proteomes" id="UP000241118"/>
    </source>
</evidence>
<gene>
    <name evidence="5" type="ORF">B0I31_11941</name>
</gene>
<dbReference type="Gene3D" id="1.10.10.10">
    <property type="entry name" value="Winged helix-like DNA-binding domain superfamily/Winged helix DNA-binding domain"/>
    <property type="match status" value="1"/>
</dbReference>
<dbReference type="InterPro" id="IPR036388">
    <property type="entry name" value="WH-like_DNA-bd_sf"/>
</dbReference>
<evidence type="ECO:0000313" key="5">
    <source>
        <dbReference type="EMBL" id="PSL51611.1"/>
    </source>
</evidence>
<dbReference type="InterPro" id="IPR012906">
    <property type="entry name" value="PaaX-like_N"/>
</dbReference>
<feature type="domain" description="Transcriptional repressor PaaX-like central Cas2-like" evidence="4">
    <location>
        <begin position="155"/>
        <end position="233"/>
    </location>
</feature>
<dbReference type="Pfam" id="PF08223">
    <property type="entry name" value="PaaX_C"/>
    <property type="match status" value="1"/>
</dbReference>
<keyword evidence="6" id="KW-1185">Reference proteome</keyword>
<dbReference type="EMBL" id="PYAX01000019">
    <property type="protein sequence ID" value="PSL51611.1"/>
    <property type="molecule type" value="Genomic_DNA"/>
</dbReference>
<dbReference type="GO" id="GO:0006351">
    <property type="term" value="P:DNA-templated transcription"/>
    <property type="evidence" value="ECO:0007669"/>
    <property type="project" value="TreeGrafter"/>
</dbReference>